<accession>A0ABT5U732</accession>
<sequence length="116" mass="13425">MKLTEQQQQYLLAQAQFLIEYQHPGKAIPLLHLTLLAKPEWLLANKLLLRAYWASKRFKSCFHLAEKLLQQSELTPQEKYQVGLIQCRALVATNHVAAAKTRYQKLKKILEDSHAS</sequence>
<dbReference type="EMBL" id="JAPMOU010000003">
    <property type="protein sequence ID" value="MDE1460979.1"/>
    <property type="molecule type" value="Genomic_DNA"/>
</dbReference>
<proteinExistence type="predicted"/>
<name>A0ABT5U732_9GAMM</name>
<dbReference type="InterPro" id="IPR011990">
    <property type="entry name" value="TPR-like_helical_dom_sf"/>
</dbReference>
<evidence type="ECO:0000313" key="2">
    <source>
        <dbReference type="Proteomes" id="UP001528823"/>
    </source>
</evidence>
<dbReference type="RefSeq" id="WP_274687349.1">
    <property type="nucleotide sequence ID" value="NZ_JAPMOU010000003.1"/>
</dbReference>
<protein>
    <submittedName>
        <fullName evidence="1">Uncharacterized protein</fullName>
    </submittedName>
</protein>
<evidence type="ECO:0000313" key="1">
    <source>
        <dbReference type="EMBL" id="MDE1460979.1"/>
    </source>
</evidence>
<comment type="caution">
    <text evidence="1">The sequence shown here is derived from an EMBL/GenBank/DDBJ whole genome shotgun (WGS) entry which is preliminary data.</text>
</comment>
<dbReference type="Proteomes" id="UP001528823">
    <property type="component" value="Unassembled WGS sequence"/>
</dbReference>
<reference evidence="1 2" key="1">
    <citation type="submission" date="2022-11" db="EMBL/GenBank/DDBJ databases">
        <title>Spartinivicinus poritis sp. nov., isolated from scleractinian coral Porites lutea.</title>
        <authorList>
            <person name="Zhang G."/>
            <person name="Cai L."/>
            <person name="Wei Q."/>
        </authorList>
    </citation>
    <scope>NUCLEOTIDE SEQUENCE [LARGE SCALE GENOMIC DNA]</scope>
    <source>
        <strain evidence="1 2">A2-2</strain>
    </source>
</reference>
<organism evidence="1 2">
    <name type="scientific">Spartinivicinus poritis</name>
    <dbReference type="NCBI Taxonomy" id="2994640"/>
    <lineage>
        <taxon>Bacteria</taxon>
        <taxon>Pseudomonadati</taxon>
        <taxon>Pseudomonadota</taxon>
        <taxon>Gammaproteobacteria</taxon>
        <taxon>Oceanospirillales</taxon>
        <taxon>Zooshikellaceae</taxon>
        <taxon>Spartinivicinus</taxon>
    </lineage>
</organism>
<dbReference type="SUPFAM" id="SSF48452">
    <property type="entry name" value="TPR-like"/>
    <property type="match status" value="1"/>
</dbReference>
<keyword evidence="2" id="KW-1185">Reference proteome</keyword>
<gene>
    <name evidence="1" type="ORF">ORQ98_03240</name>
</gene>